<proteinExistence type="predicted"/>
<reference evidence="1" key="1">
    <citation type="submission" date="2019-12" db="EMBL/GenBank/DDBJ databases">
        <title>High-Quality draft genome sequences of three cyanobacteria isolated from the limestone walls of the Old Cathedral of Coimbra.</title>
        <authorList>
            <person name="Tiago I."/>
            <person name="Soares F."/>
            <person name="Portugal A."/>
        </authorList>
    </citation>
    <scope>NUCLEOTIDE SEQUENCE [LARGE SCALE GENOMIC DNA]</scope>
    <source>
        <strain evidence="1">C</strain>
    </source>
</reference>
<dbReference type="AlphaFoldDB" id="A0A8K1ZW29"/>
<sequence length="156" mass="17649">MPDLVQARKTLKARMQILGINAEHRCVKRFLERCGISNLRSARAEDLLELERQLGGLLDGKKDLSDDIAAVEAQLCRLGYAKRDLAVLLLCRSYGYERWEALDREGLLAISKELSRCASNVARLQVLILELLTLISTLVPEEQVQEITKKLDIGRF</sequence>
<protein>
    <submittedName>
        <fullName evidence="1">Uncharacterized protein</fullName>
    </submittedName>
</protein>
<organism evidence="1 2">
    <name type="scientific">Petrachloros mirabilis ULC683</name>
    <dbReference type="NCBI Taxonomy" id="2781853"/>
    <lineage>
        <taxon>Bacteria</taxon>
        <taxon>Bacillati</taxon>
        <taxon>Cyanobacteriota</taxon>
        <taxon>Cyanophyceae</taxon>
        <taxon>Synechococcales</taxon>
        <taxon>Petrachlorosaceae</taxon>
        <taxon>Petrachloros</taxon>
        <taxon>Petrachloros mirabilis</taxon>
    </lineage>
</organism>
<gene>
    <name evidence="1" type="ORF">GS597_01365</name>
</gene>
<evidence type="ECO:0000313" key="1">
    <source>
        <dbReference type="EMBL" id="NCJ05188.1"/>
    </source>
</evidence>
<accession>A0A8K1ZW29</accession>
<name>A0A8K1ZW29_9CYAN</name>
<comment type="caution">
    <text evidence="1">The sequence shown here is derived from an EMBL/GenBank/DDBJ whole genome shotgun (WGS) entry which is preliminary data.</text>
</comment>
<dbReference type="RefSeq" id="WP_161823668.1">
    <property type="nucleotide sequence ID" value="NZ_WVIC01000002.1"/>
</dbReference>
<dbReference type="Proteomes" id="UP000607397">
    <property type="component" value="Unassembled WGS sequence"/>
</dbReference>
<evidence type="ECO:0000313" key="2">
    <source>
        <dbReference type="Proteomes" id="UP000607397"/>
    </source>
</evidence>
<keyword evidence="2" id="KW-1185">Reference proteome</keyword>
<dbReference type="EMBL" id="WVIC01000002">
    <property type="protein sequence ID" value="NCJ05188.1"/>
    <property type="molecule type" value="Genomic_DNA"/>
</dbReference>